<evidence type="ECO:0000256" key="1">
    <source>
        <dbReference type="SAM" id="Phobius"/>
    </source>
</evidence>
<evidence type="ECO:0000313" key="2">
    <source>
        <dbReference type="EMBL" id="PIZ38980.1"/>
    </source>
</evidence>
<reference evidence="3" key="1">
    <citation type="submission" date="2017-09" db="EMBL/GenBank/DDBJ databases">
        <title>Depth-based differentiation of microbial function through sediment-hosted aquifers and enrichment of novel symbionts in the deep terrestrial subsurface.</title>
        <authorList>
            <person name="Probst A.J."/>
            <person name="Ladd B."/>
            <person name="Jarett J.K."/>
            <person name="Geller-Mcgrath D.E."/>
            <person name="Sieber C.M.K."/>
            <person name="Emerson J.B."/>
            <person name="Anantharaman K."/>
            <person name="Thomas B.C."/>
            <person name="Malmstrom R."/>
            <person name="Stieglmeier M."/>
            <person name="Klingl A."/>
            <person name="Woyke T."/>
            <person name="Ryan C.M."/>
            <person name="Banfield J.F."/>
        </authorList>
    </citation>
    <scope>NUCLEOTIDE SEQUENCE [LARGE SCALE GENOMIC DNA]</scope>
</reference>
<evidence type="ECO:0000313" key="3">
    <source>
        <dbReference type="Proteomes" id="UP000230956"/>
    </source>
</evidence>
<keyword evidence="1" id="KW-1133">Transmembrane helix</keyword>
<dbReference type="Proteomes" id="UP000230956">
    <property type="component" value="Unassembled WGS sequence"/>
</dbReference>
<comment type="caution">
    <text evidence="2">The sequence shown here is derived from an EMBL/GenBank/DDBJ whole genome shotgun (WGS) entry which is preliminary data.</text>
</comment>
<protein>
    <recommendedName>
        <fullName evidence="4">Outer membrane lipoprotein carrier protein LolA</fullName>
    </recommendedName>
</protein>
<sequence length="242" mass="26621">MTKKSDSAQLKKGGRLSAVVLLAIVAVTLVVFNVNKRAVNQPAQHTDTTAHNKAPYLGGQSPDFFENQLEKVIIATKKAPFKARISTDGGFYGYWTQSGDNYRFESPPKLNLIIINSSKRKVWVVNLTRKIALETAISSSTAGFYSEISPAFFIEGLSRYANAETKRLEDILPSDNKSKLILTDQGLPKRWEGLRSNKTPCFISWDYIQINNISPAEFELPQGVAITPATPSQTTTAAAASH</sequence>
<feature type="transmembrane region" description="Helical" evidence="1">
    <location>
        <begin position="16"/>
        <end position="34"/>
    </location>
</feature>
<organism evidence="2 3">
    <name type="scientific">Candidatus Aquicultor secundus</name>
    <dbReference type="NCBI Taxonomy" id="1973895"/>
    <lineage>
        <taxon>Bacteria</taxon>
        <taxon>Bacillati</taxon>
        <taxon>Actinomycetota</taxon>
        <taxon>Candidatus Aquicultoria</taxon>
        <taxon>Candidatus Aquicultorales</taxon>
        <taxon>Candidatus Aquicultoraceae</taxon>
        <taxon>Candidatus Aquicultor</taxon>
    </lineage>
</organism>
<dbReference type="EMBL" id="PFNG01000133">
    <property type="protein sequence ID" value="PIZ38980.1"/>
    <property type="molecule type" value="Genomic_DNA"/>
</dbReference>
<keyword evidence="1" id="KW-0812">Transmembrane</keyword>
<evidence type="ECO:0008006" key="4">
    <source>
        <dbReference type="Google" id="ProtNLM"/>
    </source>
</evidence>
<name>A0A2M7T7Z7_9ACTN</name>
<accession>A0A2M7T7Z7</accession>
<dbReference type="RefSeq" id="WP_286976626.1">
    <property type="nucleotide sequence ID" value="NZ_PEXG01000015.1"/>
</dbReference>
<gene>
    <name evidence="2" type="ORF">COY37_05615</name>
</gene>
<proteinExistence type="predicted"/>
<dbReference type="AlphaFoldDB" id="A0A2M7T7Z7"/>
<keyword evidence="1" id="KW-0472">Membrane</keyword>